<dbReference type="SUPFAM" id="SSF69075">
    <property type="entry name" value="Glutamyl tRNA-reductase dimerization domain"/>
    <property type="match status" value="1"/>
</dbReference>
<comment type="similarity">
    <text evidence="2">Belongs to the glutamyl-tRNA reductase family.</text>
</comment>
<dbReference type="InterPro" id="IPR006151">
    <property type="entry name" value="Shikm_DH/Glu-tRNA_Rdtase"/>
</dbReference>
<dbReference type="SUPFAM" id="SSF51735">
    <property type="entry name" value="NAD(P)-binding Rossmann-fold domains"/>
    <property type="match status" value="1"/>
</dbReference>
<dbReference type="SUPFAM" id="SSF69742">
    <property type="entry name" value="Glutamyl tRNA-reductase catalytic, N-terminal domain"/>
    <property type="match status" value="1"/>
</dbReference>
<dbReference type="Gene3D" id="3.40.50.720">
    <property type="entry name" value="NAD(P)-binding Rossmann-like Domain"/>
    <property type="match status" value="1"/>
</dbReference>
<dbReference type="PROSITE" id="PS00747">
    <property type="entry name" value="GLUTR"/>
    <property type="match status" value="1"/>
</dbReference>
<dbReference type="FunFam" id="3.30.460.30:FF:000001">
    <property type="entry name" value="Glutamyl-tRNA reductase"/>
    <property type="match status" value="1"/>
</dbReference>
<feature type="domain" description="Tetrapyrrole biosynthesis glutamyl-tRNA reductase dimerisation" evidence="8">
    <location>
        <begin position="321"/>
        <end position="419"/>
    </location>
</feature>
<comment type="catalytic activity">
    <reaction evidence="7">
        <text>(S)-4-amino-5-oxopentanoate + tRNA(Glu) + NADP(+) = L-glutamyl-tRNA(Glu) + NADPH + H(+)</text>
        <dbReference type="Rhea" id="RHEA:12344"/>
        <dbReference type="Rhea" id="RHEA-COMP:9663"/>
        <dbReference type="Rhea" id="RHEA-COMP:9680"/>
        <dbReference type="ChEBI" id="CHEBI:15378"/>
        <dbReference type="ChEBI" id="CHEBI:57501"/>
        <dbReference type="ChEBI" id="CHEBI:57783"/>
        <dbReference type="ChEBI" id="CHEBI:58349"/>
        <dbReference type="ChEBI" id="CHEBI:78442"/>
        <dbReference type="ChEBI" id="CHEBI:78520"/>
        <dbReference type="EC" id="1.2.1.70"/>
    </reaction>
</comment>
<name>A0A381PI43_9ZZZZ</name>
<evidence type="ECO:0000256" key="4">
    <source>
        <dbReference type="ARBA" id="ARBA00022857"/>
    </source>
</evidence>
<dbReference type="InterPro" id="IPR036343">
    <property type="entry name" value="GluRdtase_N_sf"/>
</dbReference>
<keyword evidence="5" id="KW-0560">Oxidoreductase</keyword>
<evidence type="ECO:0000256" key="5">
    <source>
        <dbReference type="ARBA" id="ARBA00023002"/>
    </source>
</evidence>
<evidence type="ECO:0000256" key="2">
    <source>
        <dbReference type="ARBA" id="ARBA00005916"/>
    </source>
</evidence>
<feature type="domain" description="Quinate/shikimate 5-dehydrogenase/glutamyl-tRNA reductase" evidence="9">
    <location>
        <begin position="172"/>
        <end position="304"/>
    </location>
</feature>
<organism evidence="11">
    <name type="scientific">marine metagenome</name>
    <dbReference type="NCBI Taxonomy" id="408172"/>
    <lineage>
        <taxon>unclassified sequences</taxon>
        <taxon>metagenomes</taxon>
        <taxon>ecological metagenomes</taxon>
    </lineage>
</organism>
<dbReference type="GO" id="GO:0008883">
    <property type="term" value="F:glutamyl-tRNA reductase activity"/>
    <property type="evidence" value="ECO:0007669"/>
    <property type="project" value="UniProtKB-EC"/>
</dbReference>
<dbReference type="UniPathway" id="UPA00251">
    <property type="reaction ID" value="UER00316"/>
</dbReference>
<sequence>MSVVVVGLNHRTVPLDLLERMTVPASRLPKALADLGSREHVTEAVVLSTCNRIEVYAFAEKFHGAYQDIRDFFAESSHVAPEEFSDYLTSLYDADAARHLFSVASGLDSAVLGEHEILGQVRSAWETAATEDSVGPVLNPLFRHALEVGKRVRTDTAISRNITSVSQAAVAMATERLGGLEGRQVLVVGAGEMGEGLARALHGGGVAGILVANRTWERAVDVAERLGGTPVRLDDLPRHLATVDVLLTSTGASAVILEHGDLATVVGRRDGRNLLVVDIAVPRDVDPTAGEIDGVTLLDMDDLRAFAEAGIRERQREITAVQAIVDAELDRYVDESTARSVAPLVSSLRNRGEEVRAGELERLAARLGDLDPRQKEAVEALAAGIVGKLLHEPTVRMKDAAGSARGERLAEALRDLFDL</sequence>
<evidence type="ECO:0000259" key="10">
    <source>
        <dbReference type="Pfam" id="PF05201"/>
    </source>
</evidence>
<dbReference type="Gene3D" id="3.30.460.30">
    <property type="entry name" value="Glutamyl-tRNA reductase, N-terminal domain"/>
    <property type="match status" value="1"/>
</dbReference>
<dbReference type="InterPro" id="IPR000343">
    <property type="entry name" value="4pyrrol_synth_GluRdtase"/>
</dbReference>
<dbReference type="EMBL" id="UINC01000967">
    <property type="protein sequence ID" value="SUZ65759.1"/>
    <property type="molecule type" value="Genomic_DNA"/>
</dbReference>
<dbReference type="Pfam" id="PF01488">
    <property type="entry name" value="Shikimate_DH"/>
    <property type="match status" value="1"/>
</dbReference>
<evidence type="ECO:0000256" key="1">
    <source>
        <dbReference type="ARBA" id="ARBA00005059"/>
    </source>
</evidence>
<proteinExistence type="inferred from homology"/>
<dbReference type="InterPro" id="IPR018214">
    <property type="entry name" value="GluRdtase_CS"/>
</dbReference>
<dbReference type="PIRSF" id="PIRSF000445">
    <property type="entry name" value="4pyrrol_synth_GluRdtase"/>
    <property type="match status" value="1"/>
</dbReference>
<feature type="domain" description="Glutamyl-tRNA reductase N-terminal" evidence="10">
    <location>
        <begin position="6"/>
        <end position="156"/>
    </location>
</feature>
<accession>A0A381PI43</accession>
<dbReference type="NCBIfam" id="TIGR01035">
    <property type="entry name" value="hemA"/>
    <property type="match status" value="1"/>
</dbReference>
<dbReference type="HAMAP" id="MF_00087">
    <property type="entry name" value="Glu_tRNA_reductase"/>
    <property type="match status" value="1"/>
</dbReference>
<dbReference type="Pfam" id="PF00745">
    <property type="entry name" value="GlutR_dimer"/>
    <property type="match status" value="1"/>
</dbReference>
<dbReference type="NCBIfam" id="NF000744">
    <property type="entry name" value="PRK00045.1-3"/>
    <property type="match status" value="1"/>
</dbReference>
<evidence type="ECO:0000256" key="3">
    <source>
        <dbReference type="ARBA" id="ARBA00012970"/>
    </source>
</evidence>
<evidence type="ECO:0000259" key="8">
    <source>
        <dbReference type="Pfam" id="PF00745"/>
    </source>
</evidence>
<dbReference type="InterPro" id="IPR036291">
    <property type="entry name" value="NAD(P)-bd_dom_sf"/>
</dbReference>
<dbReference type="FunFam" id="3.40.50.720:FF:000031">
    <property type="entry name" value="Glutamyl-tRNA reductase"/>
    <property type="match status" value="1"/>
</dbReference>
<reference evidence="11" key="1">
    <citation type="submission" date="2018-05" db="EMBL/GenBank/DDBJ databases">
        <authorList>
            <person name="Lanie J.A."/>
            <person name="Ng W.-L."/>
            <person name="Kazmierczak K.M."/>
            <person name="Andrzejewski T.M."/>
            <person name="Davidsen T.M."/>
            <person name="Wayne K.J."/>
            <person name="Tettelin H."/>
            <person name="Glass J.I."/>
            <person name="Rusch D."/>
            <person name="Podicherti R."/>
            <person name="Tsui H.-C.T."/>
            <person name="Winkler M.E."/>
        </authorList>
    </citation>
    <scope>NUCLEOTIDE SEQUENCE</scope>
</reference>
<dbReference type="PANTHER" id="PTHR43013:SF1">
    <property type="entry name" value="GLUTAMYL-TRNA REDUCTASE"/>
    <property type="match status" value="1"/>
</dbReference>
<dbReference type="AlphaFoldDB" id="A0A381PI43"/>
<dbReference type="InterPro" id="IPR036453">
    <property type="entry name" value="GluRdtase_dimer_dom_sf"/>
</dbReference>
<dbReference type="GO" id="GO:0019353">
    <property type="term" value="P:protoporphyrinogen IX biosynthetic process from glutamate"/>
    <property type="evidence" value="ECO:0007669"/>
    <property type="project" value="TreeGrafter"/>
</dbReference>
<gene>
    <name evidence="11" type="ORF">METZ01_LOCUS18613</name>
</gene>
<evidence type="ECO:0000256" key="7">
    <source>
        <dbReference type="ARBA" id="ARBA00047464"/>
    </source>
</evidence>
<dbReference type="InterPro" id="IPR015896">
    <property type="entry name" value="4pyrrol_synth_GluRdtase_dimer"/>
</dbReference>
<dbReference type="PANTHER" id="PTHR43013">
    <property type="entry name" value="GLUTAMYL-TRNA REDUCTASE"/>
    <property type="match status" value="1"/>
</dbReference>
<dbReference type="CDD" id="cd05213">
    <property type="entry name" value="NAD_bind_Glutamyl_tRNA_reduct"/>
    <property type="match status" value="1"/>
</dbReference>
<dbReference type="EC" id="1.2.1.70" evidence="3"/>
<comment type="pathway">
    <text evidence="1">Porphyrin-containing compound metabolism; protoporphyrin-IX biosynthesis; 5-aminolevulinate from L-glutamyl-tRNA(Glu): step 1/2.</text>
</comment>
<evidence type="ECO:0000256" key="6">
    <source>
        <dbReference type="ARBA" id="ARBA00023244"/>
    </source>
</evidence>
<dbReference type="InterPro" id="IPR015895">
    <property type="entry name" value="4pyrrol_synth_GluRdtase_N"/>
</dbReference>
<dbReference type="GO" id="GO:0050661">
    <property type="term" value="F:NADP binding"/>
    <property type="evidence" value="ECO:0007669"/>
    <property type="project" value="InterPro"/>
</dbReference>
<dbReference type="Pfam" id="PF05201">
    <property type="entry name" value="GlutR_N"/>
    <property type="match status" value="1"/>
</dbReference>
<evidence type="ECO:0000313" key="11">
    <source>
        <dbReference type="EMBL" id="SUZ65759.1"/>
    </source>
</evidence>
<evidence type="ECO:0000259" key="9">
    <source>
        <dbReference type="Pfam" id="PF01488"/>
    </source>
</evidence>
<protein>
    <recommendedName>
        <fullName evidence="3">glutamyl-tRNA reductase</fullName>
        <ecNumber evidence="3">1.2.1.70</ecNumber>
    </recommendedName>
</protein>
<keyword evidence="6" id="KW-0627">Porphyrin biosynthesis</keyword>
<keyword evidence="4" id="KW-0521">NADP</keyword>